<protein>
    <submittedName>
        <fullName evidence="1">Uncharacterized protein</fullName>
    </submittedName>
</protein>
<evidence type="ECO:0000313" key="3">
    <source>
        <dbReference type="Proteomes" id="UP000039324"/>
    </source>
</evidence>
<evidence type="ECO:0000313" key="4">
    <source>
        <dbReference type="Proteomes" id="UP000290189"/>
    </source>
</evidence>
<organism evidence="1 3">
    <name type="scientific">Plasmodiophora brassicae</name>
    <name type="common">Clubroot disease agent</name>
    <dbReference type="NCBI Taxonomy" id="37360"/>
    <lineage>
        <taxon>Eukaryota</taxon>
        <taxon>Sar</taxon>
        <taxon>Rhizaria</taxon>
        <taxon>Endomyxa</taxon>
        <taxon>Phytomyxea</taxon>
        <taxon>Plasmodiophorida</taxon>
        <taxon>Plasmodiophoridae</taxon>
        <taxon>Plasmodiophora</taxon>
    </lineage>
</organism>
<dbReference type="Proteomes" id="UP000290189">
    <property type="component" value="Unassembled WGS sequence"/>
</dbReference>
<evidence type="ECO:0000313" key="1">
    <source>
        <dbReference type="EMBL" id="CEP01253.1"/>
    </source>
</evidence>
<dbReference type="InterPro" id="IPR001611">
    <property type="entry name" value="Leu-rich_rpt"/>
</dbReference>
<geneLocation type="mitochondrion" evidence="2"/>
<dbReference type="STRING" id="37360.A0A0G4J0V8"/>
<accession>A0A0G4J0V8</accession>
<dbReference type="PANTHER" id="PTHR24114:SF2">
    <property type="entry name" value="F-BOX DOMAIN-CONTAINING PROTEIN-RELATED"/>
    <property type="match status" value="1"/>
</dbReference>
<dbReference type="OrthoDB" id="76105at2759"/>
<reference evidence="2 4" key="2">
    <citation type="submission" date="2018-03" db="EMBL/GenBank/DDBJ databases">
        <authorList>
            <person name="Fogelqvist J."/>
        </authorList>
    </citation>
    <scope>NUCLEOTIDE SEQUENCE [LARGE SCALE GENOMIC DNA]</scope>
</reference>
<keyword evidence="3" id="KW-1185">Reference proteome</keyword>
<dbReference type="SUPFAM" id="SSF52047">
    <property type="entry name" value="RNI-like"/>
    <property type="match status" value="1"/>
</dbReference>
<name>A0A0G4J0V8_PLABS</name>
<proteinExistence type="predicted"/>
<dbReference type="EMBL" id="CDSF01000112">
    <property type="protein sequence ID" value="CEP01253.1"/>
    <property type="molecule type" value="Genomic_DNA"/>
</dbReference>
<dbReference type="PANTHER" id="PTHR24114">
    <property type="entry name" value="LEUCINE RICH REPEAT FAMILY PROTEIN"/>
    <property type="match status" value="1"/>
</dbReference>
<sequence>MGAESSRLREQAAAVRSAAHVDLTLHLITDDALPCLCQAIAGSRTLTRLTLSRNLIRDSGAQYIALAVARSTTLQVLDLSWNAIGSPGAIALAEALTLNRSLRTLNLFGNRIGDDGAEVIERAIEASVSRSHLTSIDLGFNGIRSGLLDRLSKTMAQRQRRIRKRVEEAGATRTRSSSVRA</sequence>
<dbReference type="Pfam" id="PF13516">
    <property type="entry name" value="LRR_6"/>
    <property type="match status" value="4"/>
</dbReference>
<dbReference type="Gene3D" id="3.80.10.10">
    <property type="entry name" value="Ribonuclease Inhibitor"/>
    <property type="match status" value="1"/>
</dbReference>
<dbReference type="Proteomes" id="UP000039324">
    <property type="component" value="Unassembled WGS sequence"/>
</dbReference>
<dbReference type="AlphaFoldDB" id="A0A0G4J0V8"/>
<reference evidence="1 3" key="1">
    <citation type="submission" date="2015-02" db="EMBL/GenBank/DDBJ databases">
        <authorList>
            <person name="Chooi Y.-H."/>
        </authorList>
    </citation>
    <scope>NUCLEOTIDE SEQUENCE [LARGE SCALE GENOMIC DNA]</scope>
    <source>
        <strain evidence="1">E3</strain>
    </source>
</reference>
<evidence type="ECO:0000313" key="2">
    <source>
        <dbReference type="EMBL" id="SPR01292.1"/>
    </source>
</evidence>
<dbReference type="InterPro" id="IPR052394">
    <property type="entry name" value="LRR-containing"/>
</dbReference>
<dbReference type="InterPro" id="IPR032675">
    <property type="entry name" value="LRR_dom_sf"/>
</dbReference>
<keyword evidence="2" id="KW-0496">Mitochondrion</keyword>
<gene>
    <name evidence="1" type="ORF">PBRA_001860</name>
    <name evidence="2" type="ORF">PLBR_LOCUS8507</name>
</gene>
<dbReference type="SMART" id="SM00368">
    <property type="entry name" value="LRR_RI"/>
    <property type="match status" value="3"/>
</dbReference>
<dbReference type="EMBL" id="OVEO01000017">
    <property type="protein sequence ID" value="SPR01292.1"/>
    <property type="molecule type" value="Genomic_DNA"/>
</dbReference>